<dbReference type="Pfam" id="PF10124">
    <property type="entry name" value="Mu-like_gpT"/>
    <property type="match status" value="2"/>
</dbReference>
<dbReference type="Proteomes" id="UP000182836">
    <property type="component" value="Unassembled WGS sequence"/>
</dbReference>
<gene>
    <name evidence="2" type="ORF">SAMN04487909_14620</name>
</gene>
<protein>
    <submittedName>
        <fullName evidence="2">Mu-like prophage major head subunit gpT</fullName>
    </submittedName>
</protein>
<reference evidence="2 3" key="1">
    <citation type="submission" date="2016-10" db="EMBL/GenBank/DDBJ databases">
        <authorList>
            <person name="de Groot N.N."/>
        </authorList>
    </citation>
    <scope>NUCLEOTIDE SEQUENCE [LARGE SCALE GENOMIC DNA]</scope>
    <source>
        <strain evidence="2 3">DSM 2895</strain>
    </source>
</reference>
<evidence type="ECO:0000259" key="1">
    <source>
        <dbReference type="Pfam" id="PF10124"/>
    </source>
</evidence>
<evidence type="ECO:0000313" key="2">
    <source>
        <dbReference type="EMBL" id="SDK26367.1"/>
    </source>
</evidence>
<dbReference type="AlphaFoldDB" id="A0A1G9AG87"/>
<dbReference type="GeneID" id="42305640"/>
<dbReference type="RefSeq" id="WP_052811897.1">
    <property type="nucleotide sequence ID" value="NZ_BJOA01000186.1"/>
</dbReference>
<name>A0A1G9AG87_ANEMI</name>
<feature type="domain" description="Bacteriophage Mu GpT" evidence="1">
    <location>
        <begin position="12"/>
        <end position="156"/>
    </location>
</feature>
<sequence length="300" mass="34310">MGFITPEWVELLEPNLRVIFDKNMKAHKDYVNTIYNVEGSKKAQETNLGMGNIGLMEEWEQSGSQVAYEDVNKGFTSTYRHRKYSKGLKVERELVEDDQYGEIKKRVRLLTTSVHRTRQVHAASPFNFAFGGGMVGPDGKPLCATDHPIAPGSTDTFKNAGNKELNATSVEETRAEMRRWTDDKGNLLVVEPDTLIVPGELRKAALVIADTEKEPDTNENNINIWKGSLNVIEWPFLTDPKAWFMVDSERMKSFLNWYDRRKAKLESENIFDTEVAKYKTVVRFSYGWDDPSFIYGHKPS</sequence>
<proteinExistence type="predicted"/>
<feature type="domain" description="Bacteriophage Mu GpT" evidence="1">
    <location>
        <begin position="161"/>
        <end position="237"/>
    </location>
</feature>
<dbReference type="InterPro" id="IPR018774">
    <property type="entry name" value="Phage_Mu_GpT"/>
</dbReference>
<dbReference type="EMBL" id="FNED01000046">
    <property type="protein sequence ID" value="SDK26367.1"/>
    <property type="molecule type" value="Genomic_DNA"/>
</dbReference>
<organism evidence="2 3">
    <name type="scientific">Aneurinibacillus migulanus</name>
    <name type="common">Bacillus migulanus</name>
    <dbReference type="NCBI Taxonomy" id="47500"/>
    <lineage>
        <taxon>Bacteria</taxon>
        <taxon>Bacillati</taxon>
        <taxon>Bacillota</taxon>
        <taxon>Bacilli</taxon>
        <taxon>Bacillales</taxon>
        <taxon>Paenibacillaceae</taxon>
        <taxon>Aneurinibacillus group</taxon>
        <taxon>Aneurinibacillus</taxon>
    </lineage>
</organism>
<dbReference type="OrthoDB" id="2540482at2"/>
<evidence type="ECO:0000313" key="3">
    <source>
        <dbReference type="Proteomes" id="UP000182836"/>
    </source>
</evidence>
<accession>A0A1G9AG87</accession>